<gene>
    <name evidence="6" type="ORF">SAY86_026416</name>
</gene>
<dbReference type="InterPro" id="IPR039391">
    <property type="entry name" value="Phytocyanin-like"/>
</dbReference>
<feature type="region of interest" description="Disordered" evidence="4">
    <location>
        <begin position="188"/>
        <end position="227"/>
    </location>
</feature>
<dbReference type="AlphaFoldDB" id="A0AAN7KEA0"/>
<evidence type="ECO:0000259" key="5">
    <source>
        <dbReference type="PROSITE" id="PS51485"/>
    </source>
</evidence>
<name>A0AAN7KEA0_TRANT</name>
<comment type="caution">
    <text evidence="6">The sequence shown here is derived from an EMBL/GenBank/DDBJ whole genome shotgun (WGS) entry which is preliminary data.</text>
</comment>
<dbReference type="PANTHER" id="PTHR33021">
    <property type="entry name" value="BLUE COPPER PROTEIN"/>
    <property type="match status" value="1"/>
</dbReference>
<evidence type="ECO:0000313" key="7">
    <source>
        <dbReference type="Proteomes" id="UP001346149"/>
    </source>
</evidence>
<dbReference type="InterPro" id="IPR008972">
    <property type="entry name" value="Cupredoxin"/>
</dbReference>
<keyword evidence="7" id="KW-1185">Reference proteome</keyword>
<dbReference type="InterPro" id="IPR003245">
    <property type="entry name" value="Phytocyanin_dom"/>
</dbReference>
<dbReference type="GO" id="GO:0046872">
    <property type="term" value="F:metal ion binding"/>
    <property type="evidence" value="ECO:0007669"/>
    <property type="project" value="UniProtKB-KW"/>
</dbReference>
<dbReference type="PROSITE" id="PS51485">
    <property type="entry name" value="PHYTOCYANIN"/>
    <property type="match status" value="1"/>
</dbReference>
<evidence type="ECO:0000256" key="3">
    <source>
        <dbReference type="ARBA" id="ARBA00023180"/>
    </source>
</evidence>
<protein>
    <recommendedName>
        <fullName evidence="5">Phytocyanin domain-containing protein</fullName>
    </recommendedName>
</protein>
<dbReference type="GO" id="GO:0005886">
    <property type="term" value="C:plasma membrane"/>
    <property type="evidence" value="ECO:0007669"/>
    <property type="project" value="TreeGrafter"/>
</dbReference>
<evidence type="ECO:0000256" key="1">
    <source>
        <dbReference type="ARBA" id="ARBA00022723"/>
    </source>
</evidence>
<evidence type="ECO:0000256" key="2">
    <source>
        <dbReference type="ARBA" id="ARBA00023008"/>
    </source>
</evidence>
<accession>A0AAN7KEA0</accession>
<feature type="compositionally biased region" description="Pro residues" evidence="4">
    <location>
        <begin position="195"/>
        <end position="223"/>
    </location>
</feature>
<evidence type="ECO:0000256" key="4">
    <source>
        <dbReference type="SAM" id="MobiDB-lite"/>
    </source>
</evidence>
<evidence type="ECO:0000313" key="6">
    <source>
        <dbReference type="EMBL" id="KAK4765326.1"/>
    </source>
</evidence>
<dbReference type="CDD" id="cd13920">
    <property type="entry name" value="Stellacyanin"/>
    <property type="match status" value="1"/>
</dbReference>
<feature type="domain" description="Phytocyanin" evidence="5">
    <location>
        <begin position="86"/>
        <end position="188"/>
    </location>
</feature>
<keyword evidence="3" id="KW-0325">Glycoprotein</keyword>
<sequence length="250" mass="26755">MEQLLTRRKFDKFWKWSTLQHKDQARDQRRRDKAKPREGEGRPETTQRAHQLSCYIMSWSMRKLATIAIMVAAALSATTLHSAEATTFVVGDGAGWTIPSTNSLYSNWSNSYTFKTGDILVFNFVTNMHNVAEVSQADYDSCNTGPPLQLLSAGPATITLNETKTYYFLCTVGGHCASGQKVAVTVRASSGTPTASPPPTTPSSSPPPPGTTTATPSPPPPPGSGSTSLAATAKVVLLSVAVGVGFMWVS</sequence>
<reference evidence="6 7" key="1">
    <citation type="journal article" date="2023" name="Hortic Res">
        <title>Pangenome of water caltrop reveals structural variations and asymmetric subgenome divergence after allopolyploidization.</title>
        <authorList>
            <person name="Zhang X."/>
            <person name="Chen Y."/>
            <person name="Wang L."/>
            <person name="Yuan Y."/>
            <person name="Fang M."/>
            <person name="Shi L."/>
            <person name="Lu R."/>
            <person name="Comes H.P."/>
            <person name="Ma Y."/>
            <person name="Chen Y."/>
            <person name="Huang G."/>
            <person name="Zhou Y."/>
            <person name="Zheng Z."/>
            <person name="Qiu Y."/>
        </authorList>
    </citation>
    <scope>NUCLEOTIDE SEQUENCE [LARGE SCALE GENOMIC DNA]</scope>
    <source>
        <strain evidence="6">F231</strain>
    </source>
</reference>
<dbReference type="PANTHER" id="PTHR33021:SF496">
    <property type="entry name" value="OS08G0482700 PROTEIN"/>
    <property type="match status" value="1"/>
</dbReference>
<dbReference type="Pfam" id="PF02298">
    <property type="entry name" value="Cu_bind_like"/>
    <property type="match status" value="1"/>
</dbReference>
<dbReference type="Proteomes" id="UP001346149">
    <property type="component" value="Unassembled WGS sequence"/>
</dbReference>
<dbReference type="SUPFAM" id="SSF49503">
    <property type="entry name" value="Cupredoxins"/>
    <property type="match status" value="1"/>
</dbReference>
<keyword evidence="2" id="KW-0186">Copper</keyword>
<dbReference type="FunFam" id="2.60.40.420:FF:000003">
    <property type="entry name" value="Blue copper"/>
    <property type="match status" value="1"/>
</dbReference>
<proteinExistence type="predicted"/>
<dbReference type="Gene3D" id="2.60.40.420">
    <property type="entry name" value="Cupredoxins - blue copper proteins"/>
    <property type="match status" value="1"/>
</dbReference>
<feature type="region of interest" description="Disordered" evidence="4">
    <location>
        <begin position="24"/>
        <end position="46"/>
    </location>
</feature>
<dbReference type="GO" id="GO:0009055">
    <property type="term" value="F:electron transfer activity"/>
    <property type="evidence" value="ECO:0007669"/>
    <property type="project" value="InterPro"/>
</dbReference>
<keyword evidence="1" id="KW-0479">Metal-binding</keyword>
<dbReference type="EMBL" id="JAXQNO010000023">
    <property type="protein sequence ID" value="KAK4765326.1"/>
    <property type="molecule type" value="Genomic_DNA"/>
</dbReference>
<organism evidence="6 7">
    <name type="scientific">Trapa natans</name>
    <name type="common">Water chestnut</name>
    <dbReference type="NCBI Taxonomy" id="22666"/>
    <lineage>
        <taxon>Eukaryota</taxon>
        <taxon>Viridiplantae</taxon>
        <taxon>Streptophyta</taxon>
        <taxon>Embryophyta</taxon>
        <taxon>Tracheophyta</taxon>
        <taxon>Spermatophyta</taxon>
        <taxon>Magnoliopsida</taxon>
        <taxon>eudicotyledons</taxon>
        <taxon>Gunneridae</taxon>
        <taxon>Pentapetalae</taxon>
        <taxon>rosids</taxon>
        <taxon>malvids</taxon>
        <taxon>Myrtales</taxon>
        <taxon>Lythraceae</taxon>
        <taxon>Trapa</taxon>
    </lineage>
</organism>